<evidence type="ECO:0000256" key="4">
    <source>
        <dbReference type="ARBA" id="ARBA00022723"/>
    </source>
</evidence>
<proteinExistence type="inferred from homology"/>
<dbReference type="SUPFAM" id="SSF51197">
    <property type="entry name" value="Clavaminate synthase-like"/>
    <property type="match status" value="1"/>
</dbReference>
<dbReference type="OrthoDB" id="6428749at2759"/>
<comment type="similarity">
    <text evidence="2">Belongs to the alkB family.</text>
</comment>
<dbReference type="VEuPathDB" id="FungiDB:CLCR_02735"/>
<dbReference type="PROSITE" id="PS51471">
    <property type="entry name" value="FE2OG_OXY"/>
    <property type="match status" value="1"/>
</dbReference>
<comment type="similarity">
    <text evidence="3">Belongs to the amidase family.</text>
</comment>
<keyword evidence="6" id="KW-0560">Oxidoreductase</keyword>
<feature type="domain" description="Fe2OG dioxygenase" evidence="10">
    <location>
        <begin position="216"/>
        <end position="333"/>
    </location>
</feature>
<dbReference type="PANTHER" id="PTHR46072">
    <property type="entry name" value="AMIDASE-RELATED-RELATED"/>
    <property type="match status" value="1"/>
</dbReference>
<dbReference type="PROSITE" id="PS00571">
    <property type="entry name" value="AMIDASES"/>
    <property type="match status" value="1"/>
</dbReference>
<evidence type="ECO:0000256" key="1">
    <source>
        <dbReference type="ARBA" id="ARBA00001311"/>
    </source>
</evidence>
<dbReference type="InterPro" id="IPR027450">
    <property type="entry name" value="AlkB-like"/>
</dbReference>
<evidence type="ECO:0000256" key="3">
    <source>
        <dbReference type="ARBA" id="ARBA00009199"/>
    </source>
</evidence>
<name>A0A1C1D1G5_9EURO</name>
<dbReference type="Pfam" id="PF13532">
    <property type="entry name" value="2OG-FeII_Oxy_2"/>
    <property type="match status" value="1"/>
</dbReference>
<dbReference type="GO" id="GO:1990931">
    <property type="term" value="F:mRNA N6-methyladenosine dioxygenase activity"/>
    <property type="evidence" value="ECO:0007669"/>
    <property type="project" value="UniProtKB-EC"/>
</dbReference>
<comment type="caution">
    <text evidence="11">The sequence shown here is derived from an EMBL/GenBank/DDBJ whole genome shotgun (WGS) entry which is preliminary data.</text>
</comment>
<evidence type="ECO:0000256" key="2">
    <source>
        <dbReference type="ARBA" id="ARBA00007879"/>
    </source>
</evidence>
<dbReference type="FunFam" id="2.60.120.590:FF:000014">
    <property type="entry name" value="Oxidoreductase, 2OG-Fe(II) oxygenase family family"/>
    <property type="match status" value="1"/>
</dbReference>
<evidence type="ECO:0000313" key="11">
    <source>
        <dbReference type="EMBL" id="OCT54576.1"/>
    </source>
</evidence>
<dbReference type="AlphaFoldDB" id="A0A1C1D1G5"/>
<accession>A0A1C1D1G5</accession>
<sequence>MHDPHARPPDSIRERFKELRKRPASQIDADLHIIDPYNPDHTKVSPLPDAELLDSSEQGICSKDLGIDTNVFTFSGDEDLPHQAFEVKGLPGLQVFPALLSPQFQLALLDKLLHRDLSNPVHKTNLHLHHHVQYPATNHSLSPVSFFAAAHDVALQPKDPTIHKPITYAQLLESKLRWVTLGGQYDWTSKAYPDEAPPPFPPDIAALLKHLFPCVDAQAAIVNFYSPGDTLSVHRDVSEECDRGLVSISIGCDGIFLVGNEDGSHVALRLRSGDAIYMSGPSRYAWHGVPKVLAGTCPVWLRDWPDVPRQDEYRRWRGWMNNKRINLNVRQMTEADPTQHPSGTEPLTTADSAGEFDLGYQPAVVCEGPSRSKADGDVRLRQAPAIPSYQFKRGIILTHLIGSFLNPSRRPNAQLALQLCNMVADWESRAKAKREAILDSIPEKWRLQKIPSAEEQKDVTGAYIQQFLNEKEVAITETDAVGIAEKVAAGEWSAVDVTEAFCHRASLAHQLVNCLHETFFDAALASAKDLDEYYAKNKKTVGPLHGVPVSLKDQFHVKGVETTMGYVGWIGTFEGKPDDPRKGTYESEMVRELRALGAVLYCKTSVPHTLMTGETVNNIIGYTWNPKNRYLCSGGSSGGEGALIGLKGSPGGFGTDIGGSIRIPAAFNGLYGIRPTSGRLPYEGMANSMDGQNSILSVVGPLATTARGLRLLTKSILSEKPWLYDPLVVDMPWRDAQEQAILDIVKSSSNKGQLSFAVMRSDGIANPQPPVARAINMVVEALGKAGHKIIEWKPPSHERLLDISLMTWRYDGGKDVHEAFALSGEKISPQVKMAYGDKPREQLTAAEVAANNVAKRRFQKEYLDYWNSTAQETGTGQPVDGIISPLAPYPAARPELYRYYGYSVWVNGLDYTSVVVPVTTSDKSVDKYADGYTPINDQDKEVVDCYDAELYDGAHVGVQIVGRRFTEEKMLAIAEYIGQLLGK</sequence>
<evidence type="ECO:0000256" key="6">
    <source>
        <dbReference type="ARBA" id="ARBA00023002"/>
    </source>
</evidence>
<dbReference type="InterPro" id="IPR023631">
    <property type="entry name" value="Amidase_dom"/>
</dbReference>
<evidence type="ECO:0000313" key="12">
    <source>
        <dbReference type="Proteomes" id="UP000094526"/>
    </source>
</evidence>
<dbReference type="SUPFAM" id="SSF75304">
    <property type="entry name" value="Amidase signature (AS) enzymes"/>
    <property type="match status" value="1"/>
</dbReference>
<dbReference type="Pfam" id="PF01425">
    <property type="entry name" value="Amidase"/>
    <property type="match status" value="1"/>
</dbReference>
<dbReference type="GO" id="GO:0004040">
    <property type="term" value="F:amidase activity"/>
    <property type="evidence" value="ECO:0007669"/>
    <property type="project" value="UniProtKB-EC"/>
</dbReference>
<evidence type="ECO:0000256" key="8">
    <source>
        <dbReference type="ARBA" id="ARBA00047565"/>
    </source>
</evidence>
<dbReference type="InterPro" id="IPR036928">
    <property type="entry name" value="AS_sf"/>
</dbReference>
<dbReference type="VEuPathDB" id="FungiDB:G647_04683"/>
<dbReference type="PANTHER" id="PTHR46072:SF7">
    <property type="entry name" value="AMIDASE"/>
    <property type="match status" value="1"/>
</dbReference>
<feature type="region of interest" description="Disordered" evidence="9">
    <location>
        <begin position="333"/>
        <end position="352"/>
    </location>
</feature>
<evidence type="ECO:0000256" key="5">
    <source>
        <dbReference type="ARBA" id="ARBA00022801"/>
    </source>
</evidence>
<keyword evidence="12" id="KW-1185">Reference proteome</keyword>
<dbReference type="eggNOG" id="KOG1212">
    <property type="taxonomic scope" value="Eukaryota"/>
</dbReference>
<comment type="catalytic activity">
    <reaction evidence="1">
        <text>a monocarboxylic acid amide + H2O = a monocarboxylate + NH4(+)</text>
        <dbReference type="Rhea" id="RHEA:12020"/>
        <dbReference type="ChEBI" id="CHEBI:15377"/>
        <dbReference type="ChEBI" id="CHEBI:28938"/>
        <dbReference type="ChEBI" id="CHEBI:35757"/>
        <dbReference type="ChEBI" id="CHEBI:83628"/>
        <dbReference type="EC" id="3.5.1.4"/>
    </reaction>
</comment>
<dbReference type="InterPro" id="IPR005123">
    <property type="entry name" value="Oxoglu/Fe-dep_dioxygenase_dom"/>
</dbReference>
<evidence type="ECO:0000259" key="10">
    <source>
        <dbReference type="PROSITE" id="PS51471"/>
    </source>
</evidence>
<organism evidence="11 12">
    <name type="scientific">Cladophialophora carrionii</name>
    <dbReference type="NCBI Taxonomy" id="86049"/>
    <lineage>
        <taxon>Eukaryota</taxon>
        <taxon>Fungi</taxon>
        <taxon>Dikarya</taxon>
        <taxon>Ascomycota</taxon>
        <taxon>Pezizomycotina</taxon>
        <taxon>Eurotiomycetes</taxon>
        <taxon>Chaetothyriomycetidae</taxon>
        <taxon>Chaetothyriales</taxon>
        <taxon>Herpotrichiellaceae</taxon>
        <taxon>Cladophialophora</taxon>
    </lineage>
</organism>
<protein>
    <recommendedName>
        <fullName evidence="10">Fe2OG dioxygenase domain-containing protein</fullName>
    </recommendedName>
</protein>
<evidence type="ECO:0000256" key="9">
    <source>
        <dbReference type="SAM" id="MobiDB-lite"/>
    </source>
</evidence>
<evidence type="ECO:0000256" key="7">
    <source>
        <dbReference type="ARBA" id="ARBA00023026"/>
    </source>
</evidence>
<gene>
    <name evidence="11" type="ORF">CLCR_02735</name>
</gene>
<keyword evidence="5" id="KW-0378">Hydrolase</keyword>
<dbReference type="GO" id="GO:0046872">
    <property type="term" value="F:metal ion binding"/>
    <property type="evidence" value="ECO:0007669"/>
    <property type="project" value="UniProtKB-KW"/>
</dbReference>
<comment type="catalytic activity">
    <reaction evidence="8">
        <text>an N(6)-methyladenosine in mRNA + 2-oxoglutarate + O2 = an adenosine in mRNA + formaldehyde + succinate + CO2</text>
        <dbReference type="Rhea" id="RHEA:49520"/>
        <dbReference type="Rhea" id="RHEA-COMP:12414"/>
        <dbReference type="Rhea" id="RHEA-COMP:12417"/>
        <dbReference type="ChEBI" id="CHEBI:15379"/>
        <dbReference type="ChEBI" id="CHEBI:16526"/>
        <dbReference type="ChEBI" id="CHEBI:16810"/>
        <dbReference type="ChEBI" id="CHEBI:16842"/>
        <dbReference type="ChEBI" id="CHEBI:30031"/>
        <dbReference type="ChEBI" id="CHEBI:74411"/>
        <dbReference type="ChEBI" id="CHEBI:74449"/>
        <dbReference type="EC" id="1.14.11.53"/>
    </reaction>
    <physiologicalReaction direction="left-to-right" evidence="8">
        <dbReference type="Rhea" id="RHEA:49521"/>
    </physiologicalReaction>
</comment>
<dbReference type="InterPro" id="IPR020556">
    <property type="entry name" value="Amidase_CS"/>
</dbReference>
<feature type="compositionally biased region" description="Polar residues" evidence="9">
    <location>
        <begin position="339"/>
        <end position="351"/>
    </location>
</feature>
<dbReference type="Gene3D" id="2.60.120.590">
    <property type="entry name" value="Alpha-ketoglutarate-dependent dioxygenase AlkB-like"/>
    <property type="match status" value="1"/>
</dbReference>
<dbReference type="STRING" id="86049.A0A1C1D1G5"/>
<keyword evidence="7" id="KW-0843">Virulence</keyword>
<dbReference type="InterPro" id="IPR037151">
    <property type="entry name" value="AlkB-like_sf"/>
</dbReference>
<reference evidence="12" key="1">
    <citation type="submission" date="2015-07" db="EMBL/GenBank/DDBJ databases">
        <authorList>
            <person name="Teixeira M.M."/>
            <person name="Souza R.C."/>
            <person name="Almeida L.G."/>
            <person name="Vicente V.A."/>
            <person name="de Hoog S."/>
            <person name="Bocca A.L."/>
            <person name="de Almeida S.R."/>
            <person name="Vasconcelos A.T."/>
            <person name="Felipe M.S."/>
        </authorList>
    </citation>
    <scope>NUCLEOTIDE SEQUENCE [LARGE SCALE GENOMIC DNA]</scope>
    <source>
        <strain evidence="12">KSF</strain>
    </source>
</reference>
<dbReference type="Proteomes" id="UP000094526">
    <property type="component" value="Unassembled WGS sequence"/>
</dbReference>
<keyword evidence="4" id="KW-0479">Metal-binding</keyword>
<dbReference type="EMBL" id="LGRB01000003">
    <property type="protein sequence ID" value="OCT54576.1"/>
    <property type="molecule type" value="Genomic_DNA"/>
</dbReference>
<dbReference type="VEuPathDB" id="FungiDB:G647_04682"/>
<dbReference type="Gene3D" id="3.90.1300.10">
    <property type="entry name" value="Amidase signature (AS) domain"/>
    <property type="match status" value="1"/>
</dbReference>